<reference evidence="2" key="1">
    <citation type="submission" date="2007-10" db="EMBL/GenBank/DDBJ databases">
        <authorList>
            <person name="Fulton L."/>
            <person name="Clifton S."/>
            <person name="Fulton B."/>
            <person name="Xu J."/>
            <person name="Minx P."/>
            <person name="Pepin K.H."/>
            <person name="Johnson M."/>
            <person name="Thiruvilangam P."/>
            <person name="Bhonagiri V."/>
            <person name="Nash W.E."/>
            <person name="Mardis E.R."/>
            <person name="Wilson R.K."/>
        </authorList>
    </citation>
    <scope>NUCLEOTIDE SEQUENCE [LARGE SCALE GENOMIC DNA]</scope>
    <source>
        <strain evidence="2">DSM 17216</strain>
    </source>
</reference>
<dbReference type="HOGENOM" id="CLU_132888_0_2_10"/>
<comment type="caution">
    <text evidence="2">The sequence shown here is derived from an EMBL/GenBank/DDBJ whole genome shotgun (WGS) entry which is preliminary data.</text>
</comment>
<evidence type="ECO:0000259" key="1">
    <source>
        <dbReference type="PROSITE" id="PS51729"/>
    </source>
</evidence>
<name>B0MUV9_9BACT</name>
<proteinExistence type="predicted"/>
<organism evidence="2 3">
    <name type="scientific">Alistipes putredinis DSM 17216</name>
    <dbReference type="NCBI Taxonomy" id="445970"/>
    <lineage>
        <taxon>Bacteria</taxon>
        <taxon>Pseudomonadati</taxon>
        <taxon>Bacteroidota</taxon>
        <taxon>Bacteroidia</taxon>
        <taxon>Bacteroidales</taxon>
        <taxon>Rikenellaceae</taxon>
        <taxon>Alistipes</taxon>
    </lineage>
</organism>
<dbReference type="AlphaFoldDB" id="B0MUV9"/>
<gene>
    <name evidence="2" type="ORF">ALIPUT_00895</name>
</gene>
<evidence type="ECO:0000313" key="2">
    <source>
        <dbReference type="EMBL" id="EDS03839.1"/>
    </source>
</evidence>
<dbReference type="InterPro" id="IPR031165">
    <property type="entry name" value="GNAT_YJDJ"/>
</dbReference>
<dbReference type="Gene3D" id="3.40.630.30">
    <property type="match status" value="1"/>
</dbReference>
<dbReference type="InterPro" id="IPR045057">
    <property type="entry name" value="Gcn5-rel_NAT"/>
</dbReference>
<accession>B0MUV9</accession>
<dbReference type="Pfam" id="PF14542">
    <property type="entry name" value="Acetyltransf_CG"/>
    <property type="match status" value="1"/>
</dbReference>
<dbReference type="PANTHER" id="PTHR31435:SF10">
    <property type="entry name" value="BSR4717 PROTEIN"/>
    <property type="match status" value="1"/>
</dbReference>
<reference evidence="2" key="2">
    <citation type="submission" date="2013-09" db="EMBL/GenBank/DDBJ databases">
        <title>Draft genome sequence of Alistipes putredinis (DSM 17216).</title>
        <authorList>
            <person name="Sudarsanam P."/>
            <person name="Ley R."/>
            <person name="Guruge J."/>
            <person name="Turnbaugh P.J."/>
            <person name="Mahowald M."/>
            <person name="Liep D."/>
            <person name="Gordon J."/>
        </authorList>
    </citation>
    <scope>NUCLEOTIDE SEQUENCE</scope>
    <source>
        <strain evidence="2">DSM 17216</strain>
    </source>
</reference>
<evidence type="ECO:0000313" key="3">
    <source>
        <dbReference type="Proteomes" id="UP000005819"/>
    </source>
</evidence>
<protein>
    <recommendedName>
        <fullName evidence="1">N-acetyltransferase domain-containing protein</fullName>
    </recommendedName>
</protein>
<feature type="domain" description="N-acetyltransferase" evidence="1">
    <location>
        <begin position="26"/>
        <end position="112"/>
    </location>
</feature>
<sequence>MWVAVRILFFFAYNQYSMVMKKYELKNNKALGRYEFDLGGATAAVDYEECGPGCIAVTHTGVPDRFCGQGIASQLTLAVLEDLKRQGLKVVPLCRFMARYILRHPEWKQMVADK</sequence>
<dbReference type="InterPro" id="IPR016181">
    <property type="entry name" value="Acyl_CoA_acyltransferase"/>
</dbReference>
<dbReference type="PANTHER" id="PTHR31435">
    <property type="entry name" value="PROTEIN NATD1"/>
    <property type="match status" value="1"/>
</dbReference>
<dbReference type="PROSITE" id="PS51729">
    <property type="entry name" value="GNAT_YJDJ"/>
    <property type="match status" value="1"/>
</dbReference>
<dbReference type="eggNOG" id="COG2388">
    <property type="taxonomic scope" value="Bacteria"/>
</dbReference>
<keyword evidence="3" id="KW-1185">Reference proteome</keyword>
<dbReference type="SUPFAM" id="SSF55729">
    <property type="entry name" value="Acyl-CoA N-acyltransferases (Nat)"/>
    <property type="match status" value="1"/>
</dbReference>
<dbReference type="Proteomes" id="UP000005819">
    <property type="component" value="Unassembled WGS sequence"/>
</dbReference>
<dbReference type="EMBL" id="ABFK02000017">
    <property type="protein sequence ID" value="EDS03839.1"/>
    <property type="molecule type" value="Genomic_DNA"/>
</dbReference>